<name>A0ABU9KBJ5_9BACI</name>
<protein>
    <submittedName>
        <fullName evidence="2">GNAT family N-acetyltransferase</fullName>
    </submittedName>
</protein>
<dbReference type="PANTHER" id="PTHR43259:SF1">
    <property type="entry name" value="N-ACETYLTRANSFERASE DOMAIN-CONTAINING PROTEIN"/>
    <property type="match status" value="1"/>
</dbReference>
<dbReference type="Proteomes" id="UP001389717">
    <property type="component" value="Unassembled WGS sequence"/>
</dbReference>
<dbReference type="PROSITE" id="PS51186">
    <property type="entry name" value="GNAT"/>
    <property type="match status" value="1"/>
</dbReference>
<dbReference type="CDD" id="cd04301">
    <property type="entry name" value="NAT_SF"/>
    <property type="match status" value="1"/>
</dbReference>
<dbReference type="Gene3D" id="3.40.630.30">
    <property type="match status" value="1"/>
</dbReference>
<proteinExistence type="predicted"/>
<dbReference type="SUPFAM" id="SSF55729">
    <property type="entry name" value="Acyl-CoA N-acyltransferases (Nat)"/>
    <property type="match status" value="1"/>
</dbReference>
<dbReference type="InterPro" id="IPR000182">
    <property type="entry name" value="GNAT_dom"/>
</dbReference>
<keyword evidence="3" id="KW-1185">Reference proteome</keyword>
<organism evidence="2 3">
    <name type="scientific">Rossellomorea oryzaecorticis</name>
    <dbReference type="NCBI Taxonomy" id="1396505"/>
    <lineage>
        <taxon>Bacteria</taxon>
        <taxon>Bacillati</taxon>
        <taxon>Bacillota</taxon>
        <taxon>Bacilli</taxon>
        <taxon>Bacillales</taxon>
        <taxon>Bacillaceae</taxon>
        <taxon>Rossellomorea</taxon>
    </lineage>
</organism>
<sequence length="150" mass="17414">MEAKPMTSEEFSIFLEKSIINYAEEKAHSGNWTEEESFERAKADYARLLPQDEKTENNHLYSLFQDHILIGSFWLAVMPNKTGYIYNVEIVKEFRGQGFGKSAMKEIEIKAKELDLTKIELHVFAHNTTARRLYEKIGYEVTNVIMAKSI</sequence>
<gene>
    <name evidence="2" type="ORF">AAEO50_14445</name>
</gene>
<evidence type="ECO:0000313" key="3">
    <source>
        <dbReference type="Proteomes" id="UP001389717"/>
    </source>
</evidence>
<dbReference type="EMBL" id="JBBYAF010000029">
    <property type="protein sequence ID" value="MEL3973486.1"/>
    <property type="molecule type" value="Genomic_DNA"/>
</dbReference>
<evidence type="ECO:0000313" key="2">
    <source>
        <dbReference type="EMBL" id="MEL3973486.1"/>
    </source>
</evidence>
<dbReference type="InterPro" id="IPR016181">
    <property type="entry name" value="Acyl_CoA_acyltransferase"/>
</dbReference>
<reference evidence="2 3" key="1">
    <citation type="submission" date="2024-04" db="EMBL/GenBank/DDBJ databases">
        <title>Bacillus oryzaecorticis sp. nov., a moderately halophilic bacterium isolated from rice husks.</title>
        <authorList>
            <person name="Zhu H.-S."/>
        </authorList>
    </citation>
    <scope>NUCLEOTIDE SEQUENCE [LARGE SCALE GENOMIC DNA]</scope>
    <source>
        <strain evidence="2 3">ZC255</strain>
    </source>
</reference>
<feature type="domain" description="N-acetyltransferase" evidence="1">
    <location>
        <begin position="1"/>
        <end position="150"/>
    </location>
</feature>
<dbReference type="Pfam" id="PF00583">
    <property type="entry name" value="Acetyltransf_1"/>
    <property type="match status" value="1"/>
</dbReference>
<dbReference type="PANTHER" id="PTHR43259">
    <property type="entry name" value="SPT10P"/>
    <property type="match status" value="1"/>
</dbReference>
<accession>A0ABU9KBJ5</accession>
<comment type="caution">
    <text evidence="2">The sequence shown here is derived from an EMBL/GenBank/DDBJ whole genome shotgun (WGS) entry which is preliminary data.</text>
</comment>
<evidence type="ECO:0000259" key="1">
    <source>
        <dbReference type="PROSITE" id="PS51186"/>
    </source>
</evidence>
<dbReference type="InterPro" id="IPR052829">
    <property type="entry name" value="N-acetyltransferase_domain"/>
</dbReference>